<dbReference type="InterPro" id="IPR023780">
    <property type="entry name" value="Chromo_domain"/>
</dbReference>
<dbReference type="InterPro" id="IPR001214">
    <property type="entry name" value="SET_dom"/>
</dbReference>
<evidence type="ECO:0000256" key="5">
    <source>
        <dbReference type="SAM" id="MobiDB-lite"/>
    </source>
</evidence>
<dbReference type="InterPro" id="IPR046341">
    <property type="entry name" value="SET_dom_sf"/>
</dbReference>
<organism evidence="8">
    <name type="scientific">Caenorhabditis remanei</name>
    <name type="common">Caenorhabditis vulgaris</name>
    <dbReference type="NCBI Taxonomy" id="31234"/>
    <lineage>
        <taxon>Eukaryota</taxon>
        <taxon>Metazoa</taxon>
        <taxon>Ecdysozoa</taxon>
        <taxon>Nematoda</taxon>
        <taxon>Chromadorea</taxon>
        <taxon>Rhabditida</taxon>
        <taxon>Rhabditina</taxon>
        <taxon>Rhabditomorpha</taxon>
        <taxon>Rhabditoidea</taxon>
        <taxon>Rhabditidae</taxon>
        <taxon>Peloderinae</taxon>
        <taxon>Caenorhabditis</taxon>
    </lineage>
</organism>
<dbReference type="GO" id="GO:0000775">
    <property type="term" value="C:chromosome, centromeric region"/>
    <property type="evidence" value="ECO:0007669"/>
    <property type="project" value="UniProtKB-SubCell"/>
</dbReference>
<evidence type="ECO:0000313" key="7">
    <source>
        <dbReference type="EMBL" id="EFP01412.1"/>
    </source>
</evidence>
<dbReference type="EMBL" id="DS268443">
    <property type="protein sequence ID" value="EFP01412.1"/>
    <property type="molecule type" value="Genomic_DNA"/>
</dbReference>
<keyword evidence="4" id="KW-0137">Centromere</keyword>
<protein>
    <recommendedName>
        <fullName evidence="6">Chromo domain-containing protein</fullName>
    </recommendedName>
</protein>
<feature type="region of interest" description="Disordered" evidence="5">
    <location>
        <begin position="1"/>
        <end position="22"/>
    </location>
</feature>
<dbReference type="InterPro" id="IPR016197">
    <property type="entry name" value="Chromo-like_dom_sf"/>
</dbReference>
<evidence type="ECO:0000256" key="4">
    <source>
        <dbReference type="ARBA" id="ARBA00023328"/>
    </source>
</evidence>
<dbReference type="SUPFAM" id="SSF54160">
    <property type="entry name" value="Chromo domain-like"/>
    <property type="match status" value="1"/>
</dbReference>
<evidence type="ECO:0000259" key="6">
    <source>
        <dbReference type="PROSITE" id="PS50013"/>
    </source>
</evidence>
<dbReference type="Pfam" id="PF00856">
    <property type="entry name" value="SET"/>
    <property type="match status" value="1"/>
</dbReference>
<proteinExistence type="predicted"/>
<evidence type="ECO:0000256" key="2">
    <source>
        <dbReference type="ARBA" id="ARBA00004584"/>
    </source>
</evidence>
<sequence>MAKKPTRLTKKRKRSSCAPKQNEQEIADTNVYEVESICGQSIQGNTIQYEVKWKGYSEDENTSEPEFRLNCDDKIVNYVTDLIDCTNYIEKIPKSIEALDKLKANKKAILEDIAPIAYLAQTTVHGGVVKFAIVDTISNILKYSRYIISSDQLYAMYAAYVPNDEKNENVGNVRKDMEQWQMELDRLQIHFADYPKLKIQVPDTIRSVFYLPPPLSHLLFEPVTEETFEKRKVRMYHFPPKANQLSFHGIQMFIKPSHLDALEQNKFERAKETDRLDFRKSPRFRVPMKLSQHYARGYILTLGEDVEQNTPLMLMAGVIRPQAVANQCLKNDGERVAFSSFIEIPNSNMCLDRREFHDFSKYIPHSCEPTCGVRLVNSGAEFPDLVVYSLHAIDASYSHAITLDYYKMFQKDVKQYFNKNKPSSGKIFSLYDQGIDFLHCQCFMEKCPEVLYIARSKEECTPPLKKKAKTAKNQESLDFGGLKLADSDNTYMIIDGEFEE</sequence>
<comment type="subcellular location">
    <subcellularLocation>
        <location evidence="2">Chromosome</location>
        <location evidence="2">Centromere</location>
    </subcellularLocation>
    <subcellularLocation>
        <location evidence="1">Nucleus</location>
    </subcellularLocation>
</comment>
<dbReference type="PANTHER" id="PTHR22812">
    <property type="entry name" value="CHROMOBOX PROTEIN"/>
    <property type="match status" value="1"/>
</dbReference>
<dbReference type="Gene3D" id="2.170.270.10">
    <property type="entry name" value="SET domain"/>
    <property type="match status" value="1"/>
</dbReference>
<dbReference type="Proteomes" id="UP000008281">
    <property type="component" value="Unassembled WGS sequence"/>
</dbReference>
<dbReference type="SMART" id="SM00298">
    <property type="entry name" value="CHROMO"/>
    <property type="match status" value="1"/>
</dbReference>
<dbReference type="Gene3D" id="2.40.50.40">
    <property type="match status" value="1"/>
</dbReference>
<dbReference type="InterPro" id="IPR051219">
    <property type="entry name" value="Heterochromatin_chromo-domain"/>
</dbReference>
<dbReference type="AlphaFoldDB" id="E3MGG1"/>
<name>E3MGG1_CAERE</name>
<dbReference type="PROSITE" id="PS50013">
    <property type="entry name" value="CHROMO_2"/>
    <property type="match status" value="1"/>
</dbReference>
<keyword evidence="3" id="KW-0539">Nucleus</keyword>
<dbReference type="InParanoid" id="E3MGG1"/>
<dbReference type="Pfam" id="PF00385">
    <property type="entry name" value="Chromo"/>
    <property type="match status" value="1"/>
</dbReference>
<evidence type="ECO:0000256" key="3">
    <source>
        <dbReference type="ARBA" id="ARBA00023242"/>
    </source>
</evidence>
<dbReference type="SUPFAM" id="SSF82199">
    <property type="entry name" value="SET domain"/>
    <property type="match status" value="1"/>
</dbReference>
<feature type="domain" description="Chromo" evidence="6">
    <location>
        <begin position="32"/>
        <end position="78"/>
    </location>
</feature>
<dbReference type="eggNOG" id="ENOG502TJJP">
    <property type="taxonomic scope" value="Eukaryota"/>
</dbReference>
<dbReference type="HOGENOM" id="CLU_547722_0_0_1"/>
<dbReference type="GO" id="GO:0005634">
    <property type="term" value="C:nucleus"/>
    <property type="evidence" value="ECO:0007669"/>
    <property type="project" value="UniProtKB-SubCell"/>
</dbReference>
<dbReference type="OMA" id="TIRIPYQ"/>
<feature type="compositionally biased region" description="Basic residues" evidence="5">
    <location>
        <begin position="1"/>
        <end position="15"/>
    </location>
</feature>
<reference evidence="7" key="1">
    <citation type="submission" date="2007-07" db="EMBL/GenBank/DDBJ databases">
        <title>PCAP assembly of the Caenorhabditis remanei genome.</title>
        <authorList>
            <consortium name="The Caenorhabditis remanei Sequencing Consortium"/>
            <person name="Wilson R.K."/>
        </authorList>
    </citation>
    <scope>NUCLEOTIDE SEQUENCE [LARGE SCALE GENOMIC DNA]</scope>
    <source>
        <strain evidence="7">PB4641</strain>
    </source>
</reference>
<gene>
    <name evidence="7" type="ORF">CRE_23917</name>
</gene>
<evidence type="ECO:0000313" key="8">
    <source>
        <dbReference type="Proteomes" id="UP000008281"/>
    </source>
</evidence>
<keyword evidence="8" id="KW-1185">Reference proteome</keyword>
<accession>E3MGG1</accession>
<evidence type="ECO:0000256" key="1">
    <source>
        <dbReference type="ARBA" id="ARBA00004123"/>
    </source>
</evidence>
<dbReference type="OrthoDB" id="5793616at2759"/>
<dbReference type="InterPro" id="IPR000953">
    <property type="entry name" value="Chromo/chromo_shadow_dom"/>
</dbReference>